<proteinExistence type="predicted"/>
<keyword evidence="3" id="KW-1185">Reference proteome</keyword>
<evidence type="ECO:0000313" key="2">
    <source>
        <dbReference type="EMBL" id="MCS0609006.1"/>
    </source>
</evidence>
<evidence type="ECO:0000256" key="1">
    <source>
        <dbReference type="SAM" id="MobiDB-lite"/>
    </source>
</evidence>
<accession>A0ABT2BKG6</accession>
<name>A0ABT2BKG6_9BURK</name>
<protein>
    <recommendedName>
        <fullName evidence="4">Stress-induced protein</fullName>
    </recommendedName>
</protein>
<dbReference type="RefSeq" id="WP_258856653.1">
    <property type="nucleotide sequence ID" value="NZ_JANUGV010000002.1"/>
</dbReference>
<comment type="caution">
    <text evidence="2">The sequence shown here is derived from an EMBL/GenBank/DDBJ whole genome shotgun (WGS) entry which is preliminary data.</text>
</comment>
<feature type="compositionally biased region" description="Low complexity" evidence="1">
    <location>
        <begin position="1"/>
        <end position="17"/>
    </location>
</feature>
<feature type="region of interest" description="Disordered" evidence="1">
    <location>
        <begin position="1"/>
        <end position="63"/>
    </location>
</feature>
<evidence type="ECO:0000313" key="3">
    <source>
        <dbReference type="Proteomes" id="UP001205861"/>
    </source>
</evidence>
<sequence length="63" mass="6491">MSKQKASSGSQSRQSAGNMSEEDQAKQRAGVKQKSSQNSMARQKAGSQQGAGGGAKQGYKKGS</sequence>
<organism evidence="2 3">
    <name type="scientific">Massilia solisilvae</name>
    <dbReference type="NCBI Taxonomy" id="1811225"/>
    <lineage>
        <taxon>Bacteria</taxon>
        <taxon>Pseudomonadati</taxon>
        <taxon>Pseudomonadota</taxon>
        <taxon>Betaproteobacteria</taxon>
        <taxon>Burkholderiales</taxon>
        <taxon>Oxalobacteraceae</taxon>
        <taxon>Telluria group</taxon>
        <taxon>Massilia</taxon>
    </lineage>
</organism>
<dbReference type="EMBL" id="JANUGV010000002">
    <property type="protein sequence ID" value="MCS0609006.1"/>
    <property type="molecule type" value="Genomic_DNA"/>
</dbReference>
<dbReference type="Proteomes" id="UP001205861">
    <property type="component" value="Unassembled WGS sequence"/>
</dbReference>
<reference evidence="2 3" key="1">
    <citation type="submission" date="2022-08" db="EMBL/GenBank/DDBJ databases">
        <title>Reclassification of Massilia species as members of the genera Telluria, Duganella, Pseudoduganella, Mokoshia gen. nov. and Zemynaea gen. nov. using orthogonal and non-orthogonal genome-based approaches.</title>
        <authorList>
            <person name="Bowman J.P."/>
        </authorList>
    </citation>
    <scope>NUCLEOTIDE SEQUENCE [LARGE SCALE GENOMIC DNA]</scope>
    <source>
        <strain evidence="2 3">JCM 31607</strain>
    </source>
</reference>
<evidence type="ECO:0008006" key="4">
    <source>
        <dbReference type="Google" id="ProtNLM"/>
    </source>
</evidence>
<gene>
    <name evidence="2" type="ORF">NX773_12610</name>
</gene>